<feature type="region of interest" description="Disordered" evidence="1">
    <location>
        <begin position="24"/>
        <end position="45"/>
    </location>
</feature>
<organism evidence="2 3">
    <name type="scientific">Sporisorium scitamineum</name>
    <dbReference type="NCBI Taxonomy" id="49012"/>
    <lineage>
        <taxon>Eukaryota</taxon>
        <taxon>Fungi</taxon>
        <taxon>Dikarya</taxon>
        <taxon>Basidiomycota</taxon>
        <taxon>Ustilaginomycotina</taxon>
        <taxon>Ustilaginomycetes</taxon>
        <taxon>Ustilaginales</taxon>
        <taxon>Ustilaginaceae</taxon>
        <taxon>Sporisorium</taxon>
    </lineage>
</organism>
<dbReference type="EMBL" id="CCFA01000263">
    <property type="protein sequence ID" value="CDR98710.1"/>
    <property type="molecule type" value="Genomic_DNA"/>
</dbReference>
<dbReference type="AlphaFoldDB" id="A0A0F7RS21"/>
<reference evidence="3" key="1">
    <citation type="submission" date="2014-06" db="EMBL/GenBank/DDBJ databases">
        <authorList>
            <person name="Berkman P.J."/>
        </authorList>
    </citation>
    <scope>NUCLEOTIDE SEQUENCE [LARGE SCALE GENOMIC DNA]</scope>
</reference>
<accession>A0A0F7RS21</accession>
<gene>
    <name evidence="2" type="primary">SSCI04910.1</name>
</gene>
<evidence type="ECO:0000313" key="3">
    <source>
        <dbReference type="Proteomes" id="UP000242770"/>
    </source>
</evidence>
<keyword evidence="3" id="KW-1185">Reference proteome</keyword>
<evidence type="ECO:0000313" key="2">
    <source>
        <dbReference type="EMBL" id="CDR98710.1"/>
    </source>
</evidence>
<name>A0A0F7RS21_9BASI</name>
<evidence type="ECO:0000256" key="1">
    <source>
        <dbReference type="SAM" id="MobiDB-lite"/>
    </source>
</evidence>
<dbReference type="Proteomes" id="UP000242770">
    <property type="component" value="Unassembled WGS sequence"/>
</dbReference>
<proteinExistence type="predicted"/>
<protein>
    <submittedName>
        <fullName evidence="2">Uncharacterized protein</fullName>
    </submittedName>
</protein>
<sequence length="45" mass="5064">MSGKDPQPALLNEYFEDEIEQKNNIQSGTERQTAAEHVDGVWCAN</sequence>